<evidence type="ECO:0000256" key="2">
    <source>
        <dbReference type="SAM" id="Phobius"/>
    </source>
</evidence>
<name>A0A852U3Z0_9ACTN</name>
<gene>
    <name evidence="3" type="ORF">HDA32_006029</name>
</gene>
<keyword evidence="2" id="KW-1133">Transmembrane helix</keyword>
<dbReference type="EMBL" id="JACCCC010000001">
    <property type="protein sequence ID" value="NYE50909.1"/>
    <property type="molecule type" value="Genomic_DNA"/>
</dbReference>
<dbReference type="Proteomes" id="UP000589036">
    <property type="component" value="Unassembled WGS sequence"/>
</dbReference>
<evidence type="ECO:0000313" key="4">
    <source>
        <dbReference type="Proteomes" id="UP000589036"/>
    </source>
</evidence>
<proteinExistence type="predicted"/>
<evidence type="ECO:0000256" key="1">
    <source>
        <dbReference type="SAM" id="MobiDB-lite"/>
    </source>
</evidence>
<evidence type="ECO:0000313" key="3">
    <source>
        <dbReference type="EMBL" id="NYE50909.1"/>
    </source>
</evidence>
<dbReference type="AlphaFoldDB" id="A0A852U3Z0"/>
<accession>A0A852U3Z0</accession>
<feature type="region of interest" description="Disordered" evidence="1">
    <location>
        <begin position="227"/>
        <end position="248"/>
    </location>
</feature>
<organism evidence="3 4">
    <name type="scientific">Spinactinospora alkalitolerans</name>
    <dbReference type="NCBI Taxonomy" id="687207"/>
    <lineage>
        <taxon>Bacteria</taxon>
        <taxon>Bacillati</taxon>
        <taxon>Actinomycetota</taxon>
        <taxon>Actinomycetes</taxon>
        <taxon>Streptosporangiales</taxon>
        <taxon>Nocardiopsidaceae</taxon>
        <taxon>Spinactinospora</taxon>
    </lineage>
</organism>
<comment type="caution">
    <text evidence="3">The sequence shown here is derived from an EMBL/GenBank/DDBJ whole genome shotgun (WGS) entry which is preliminary data.</text>
</comment>
<keyword evidence="2" id="KW-0472">Membrane</keyword>
<evidence type="ECO:0008006" key="5">
    <source>
        <dbReference type="Google" id="ProtNLM"/>
    </source>
</evidence>
<reference evidence="3 4" key="1">
    <citation type="submission" date="2020-07" db="EMBL/GenBank/DDBJ databases">
        <title>Sequencing the genomes of 1000 actinobacteria strains.</title>
        <authorList>
            <person name="Klenk H.-P."/>
        </authorList>
    </citation>
    <scope>NUCLEOTIDE SEQUENCE [LARGE SCALE GENOMIC DNA]</scope>
    <source>
        <strain evidence="3 4">CXB654</strain>
    </source>
</reference>
<feature type="transmembrane region" description="Helical" evidence="2">
    <location>
        <begin position="62"/>
        <end position="82"/>
    </location>
</feature>
<feature type="compositionally biased region" description="Basic and acidic residues" evidence="1">
    <location>
        <begin position="1"/>
        <end position="19"/>
    </location>
</feature>
<protein>
    <recommendedName>
        <fullName evidence="5">DUF4352 domain-containing protein</fullName>
    </recommendedName>
</protein>
<feature type="compositionally biased region" description="Pro residues" evidence="1">
    <location>
        <begin position="22"/>
        <end position="32"/>
    </location>
</feature>
<feature type="region of interest" description="Disordered" evidence="1">
    <location>
        <begin position="1"/>
        <end position="56"/>
    </location>
</feature>
<keyword evidence="2" id="KW-0812">Transmembrane</keyword>
<feature type="compositionally biased region" description="Low complexity" evidence="1">
    <location>
        <begin position="33"/>
        <end position="44"/>
    </location>
</feature>
<sequence length="248" mass="26793">MDHPSSADHHRSAPGRRAEPPSFLPPERPPGHAPTGTADTADTAPPQPPRPRRAPWWRRGHVPYMLALVVLLPAALGLPWWLERETLLERGQMPPRAEVAEEGTAELAGSEWDFKGMVTGETGSSISDPPPDGVELVDAVFLVTPSDDDASALLQRSCHFRAVDGRGRSWEQTAEYSGRTMPEEVGMTAFGCTDAEGDPIAPGESQGLVASFLVPEDALSSLRFEVRADTSDDPESPRPAAVAFEQEE</sequence>
<keyword evidence="4" id="KW-1185">Reference proteome</keyword>
<dbReference type="RefSeq" id="WP_179646316.1">
    <property type="nucleotide sequence ID" value="NZ_BAAAYY010000005.1"/>
</dbReference>